<evidence type="ECO:0000313" key="2">
    <source>
        <dbReference type="Proteomes" id="UP000694388"/>
    </source>
</evidence>
<dbReference type="AlphaFoldDB" id="A0A8C4QPV6"/>
<dbReference type="InterPro" id="IPR033587">
    <property type="entry name" value="M1AP"/>
</dbReference>
<dbReference type="OMA" id="ERMGCCS"/>
<dbReference type="PANTHER" id="PTHR28642">
    <property type="entry name" value="MEIOSIS 1 ARREST PROTEIN"/>
    <property type="match status" value="1"/>
</dbReference>
<keyword evidence="2" id="KW-1185">Reference proteome</keyword>
<accession>A0A8C4QPV6</accession>
<proteinExistence type="predicted"/>
<protein>
    <submittedName>
        <fullName evidence="1">Meiosis 1 associated protein</fullName>
    </submittedName>
</protein>
<sequence>MAAGSYLSLEKSHRTAFSRQPCHVLLVDCASPFDHEQCSVLCQALGNFFAVACNLGGPNRLPLFSLYVVHKCFECLLPFIHVKGSFPRIQQCLAELRMFASHGDRVTSDRIDELRTAIQHSMTQFRQHLPLRNTSIDFTKCSYYVFCVKFCLSLPCSLTDFHCLCSLTLNLMRRKKLPQLPFPEDDELLSFIDFQPLDCTATMLEGFFKAWLHDCETDWEHLHLIFPPLSSRSAQGKRITLKCDMQETMLSPPLLPGTSNFSLTYDLIIFGNPSSFSGRILQADGLCESVLYGLPLVVKPTSCWKLEWEDLESNRRFFHALCHTLQERQQFLLTSYETISAVPRKACPIRAYYVLLPSRALTMLVKAVASAELLLPCEQPMHAEDPAPDALRDMQYALDQLEVTKTYNPLQVKSLLDRHLQEAFGKLPLCNIPISGHKRQQLSISFQVMLMLP</sequence>
<dbReference type="GO" id="GO:0007283">
    <property type="term" value="P:spermatogenesis"/>
    <property type="evidence" value="ECO:0007669"/>
    <property type="project" value="InterPro"/>
</dbReference>
<reference evidence="1" key="1">
    <citation type="submission" date="2025-08" db="UniProtKB">
        <authorList>
            <consortium name="Ensembl"/>
        </authorList>
    </citation>
    <scope>IDENTIFICATION</scope>
</reference>
<evidence type="ECO:0000313" key="1">
    <source>
        <dbReference type="Ensembl" id="ENSEBUP00000018096.1"/>
    </source>
</evidence>
<dbReference type="PANTHER" id="PTHR28642:SF1">
    <property type="entry name" value="MEIOSIS 1 ARREST PROTEIN"/>
    <property type="match status" value="1"/>
</dbReference>
<dbReference type="GO" id="GO:0051308">
    <property type="term" value="P:male meiosis chromosome separation"/>
    <property type="evidence" value="ECO:0007669"/>
    <property type="project" value="TreeGrafter"/>
</dbReference>
<dbReference type="GO" id="GO:0007127">
    <property type="term" value="P:meiosis I"/>
    <property type="evidence" value="ECO:0007669"/>
    <property type="project" value="InterPro"/>
</dbReference>
<organism evidence="1 2">
    <name type="scientific">Eptatretus burgeri</name>
    <name type="common">Inshore hagfish</name>
    <dbReference type="NCBI Taxonomy" id="7764"/>
    <lineage>
        <taxon>Eukaryota</taxon>
        <taxon>Metazoa</taxon>
        <taxon>Chordata</taxon>
        <taxon>Craniata</taxon>
        <taxon>Vertebrata</taxon>
        <taxon>Cyclostomata</taxon>
        <taxon>Myxini</taxon>
        <taxon>Myxiniformes</taxon>
        <taxon>Myxinidae</taxon>
        <taxon>Eptatretinae</taxon>
        <taxon>Eptatretus</taxon>
    </lineage>
</organism>
<name>A0A8C4QPV6_EPTBU</name>
<dbReference type="GeneTree" id="ENSGT00390000005656"/>
<dbReference type="Proteomes" id="UP000694388">
    <property type="component" value="Unplaced"/>
</dbReference>
<dbReference type="Ensembl" id="ENSEBUT00000018672.1">
    <property type="protein sequence ID" value="ENSEBUP00000018096.1"/>
    <property type="gene ID" value="ENSEBUG00000011299.1"/>
</dbReference>
<reference evidence="1" key="2">
    <citation type="submission" date="2025-09" db="UniProtKB">
        <authorList>
            <consortium name="Ensembl"/>
        </authorList>
    </citation>
    <scope>IDENTIFICATION</scope>
</reference>